<dbReference type="Proteomes" id="UP000672097">
    <property type="component" value="Unassembled WGS sequence"/>
</dbReference>
<proteinExistence type="inferred from homology"/>
<dbReference type="SUPFAM" id="SSF46785">
    <property type="entry name" value="Winged helix' DNA-binding domain"/>
    <property type="match status" value="1"/>
</dbReference>
<evidence type="ECO:0000256" key="2">
    <source>
        <dbReference type="ARBA" id="ARBA00023015"/>
    </source>
</evidence>
<feature type="domain" description="HTH lysR-type" evidence="5">
    <location>
        <begin position="9"/>
        <end position="66"/>
    </location>
</feature>
<dbReference type="PANTHER" id="PTHR30537:SF79">
    <property type="entry name" value="TRANSCRIPTIONAL REGULATOR-RELATED"/>
    <property type="match status" value="1"/>
</dbReference>
<keyword evidence="2" id="KW-0805">Transcription regulation</keyword>
<evidence type="ECO:0000256" key="1">
    <source>
        <dbReference type="ARBA" id="ARBA00009437"/>
    </source>
</evidence>
<evidence type="ECO:0000313" key="6">
    <source>
        <dbReference type="EMBL" id="MBQ0937062.1"/>
    </source>
</evidence>
<dbReference type="InterPro" id="IPR058163">
    <property type="entry name" value="LysR-type_TF_proteobact-type"/>
</dbReference>
<protein>
    <submittedName>
        <fullName evidence="6">LysR family transcriptional regulator</fullName>
    </submittedName>
</protein>
<sequence>MADPALRLPSLDALRAFEAAARLGQYERAADELAITASAVAKRVGTLEDLLGGPLFQRASKPLALTAEGKEYLARIAPLLAQLAALPQHRRAHQRRQRLRLTAPPTFARQILVPALPQLHQACPQIELELVLSVPFMDAAAPEADLHVRLSPLAQAGTALLMVDHMLPLAAPSLLAQAQPRSLADLARLPLLRTPVDPWAPWAAATGLDLPEPDEGPRLVDLGLVLEAAILGQGVALARPSLALGALRAGLLAPVLGAGATPTAPAATAYTLHLPDSGRDEPTEGVVALALALKQAAEGAAALGLALVSGGG</sequence>
<comment type="caution">
    <text evidence="6">The sequence shown here is derived from an EMBL/GenBank/DDBJ whole genome shotgun (WGS) entry which is preliminary data.</text>
</comment>
<evidence type="ECO:0000259" key="5">
    <source>
        <dbReference type="PROSITE" id="PS50931"/>
    </source>
</evidence>
<dbReference type="InterPro" id="IPR000847">
    <property type="entry name" value="LysR_HTH_N"/>
</dbReference>
<dbReference type="Gene3D" id="1.10.10.10">
    <property type="entry name" value="Winged helix-like DNA-binding domain superfamily/Winged helix DNA-binding domain"/>
    <property type="match status" value="1"/>
</dbReference>
<organism evidence="6 7">
    <name type="scientific">Ideonella paludis</name>
    <dbReference type="NCBI Taxonomy" id="1233411"/>
    <lineage>
        <taxon>Bacteria</taxon>
        <taxon>Pseudomonadati</taxon>
        <taxon>Pseudomonadota</taxon>
        <taxon>Betaproteobacteria</taxon>
        <taxon>Burkholderiales</taxon>
        <taxon>Sphaerotilaceae</taxon>
        <taxon>Ideonella</taxon>
    </lineage>
</organism>
<dbReference type="Pfam" id="PF00126">
    <property type="entry name" value="HTH_1"/>
    <property type="match status" value="1"/>
</dbReference>
<evidence type="ECO:0000313" key="7">
    <source>
        <dbReference type="Proteomes" id="UP000672097"/>
    </source>
</evidence>
<keyword evidence="3" id="KW-0238">DNA-binding</keyword>
<dbReference type="SUPFAM" id="SSF53850">
    <property type="entry name" value="Periplasmic binding protein-like II"/>
    <property type="match status" value="1"/>
</dbReference>
<keyword evidence="7" id="KW-1185">Reference proteome</keyword>
<reference evidence="6 7" key="1">
    <citation type="submission" date="2021-04" db="EMBL/GenBank/DDBJ databases">
        <title>The genome sequence of type strain Ideonella paludis KCTC 32238.</title>
        <authorList>
            <person name="Liu Y."/>
        </authorList>
    </citation>
    <scope>NUCLEOTIDE SEQUENCE [LARGE SCALE GENOMIC DNA]</scope>
    <source>
        <strain evidence="6 7">KCTC 32238</strain>
    </source>
</reference>
<dbReference type="Pfam" id="PF03466">
    <property type="entry name" value="LysR_substrate"/>
    <property type="match status" value="1"/>
</dbReference>
<dbReference type="Gene3D" id="3.40.190.10">
    <property type="entry name" value="Periplasmic binding protein-like II"/>
    <property type="match status" value="2"/>
</dbReference>
<name>A0ABS5E0W5_9BURK</name>
<keyword evidence="4" id="KW-0804">Transcription</keyword>
<dbReference type="InterPro" id="IPR036390">
    <property type="entry name" value="WH_DNA-bd_sf"/>
</dbReference>
<evidence type="ECO:0000256" key="4">
    <source>
        <dbReference type="ARBA" id="ARBA00023163"/>
    </source>
</evidence>
<dbReference type="PANTHER" id="PTHR30537">
    <property type="entry name" value="HTH-TYPE TRANSCRIPTIONAL REGULATOR"/>
    <property type="match status" value="1"/>
</dbReference>
<evidence type="ECO:0000256" key="3">
    <source>
        <dbReference type="ARBA" id="ARBA00023125"/>
    </source>
</evidence>
<gene>
    <name evidence="6" type="ORF">KAK11_17175</name>
</gene>
<accession>A0ABS5E0W5</accession>
<comment type="similarity">
    <text evidence="1">Belongs to the LysR transcriptional regulatory family.</text>
</comment>
<dbReference type="PROSITE" id="PS50931">
    <property type="entry name" value="HTH_LYSR"/>
    <property type="match status" value="1"/>
</dbReference>
<dbReference type="EMBL" id="JAGQDG010000007">
    <property type="protein sequence ID" value="MBQ0937062.1"/>
    <property type="molecule type" value="Genomic_DNA"/>
</dbReference>
<dbReference type="InterPro" id="IPR036388">
    <property type="entry name" value="WH-like_DNA-bd_sf"/>
</dbReference>
<dbReference type="RefSeq" id="WP_210810503.1">
    <property type="nucleotide sequence ID" value="NZ_JAGQDG010000007.1"/>
</dbReference>
<dbReference type="InterPro" id="IPR005119">
    <property type="entry name" value="LysR_subst-bd"/>
</dbReference>